<dbReference type="EMBL" id="JAQAGZ010000004">
    <property type="protein sequence ID" value="MCZ8512143.1"/>
    <property type="molecule type" value="Genomic_DNA"/>
</dbReference>
<dbReference type="InterPro" id="IPR003141">
    <property type="entry name" value="Pol/His_phosphatase_N"/>
</dbReference>
<dbReference type="PANTHER" id="PTHR36928:SF1">
    <property type="entry name" value="PHOSPHATASE YCDX-RELATED"/>
    <property type="match status" value="1"/>
</dbReference>
<dbReference type="InterPro" id="IPR004013">
    <property type="entry name" value="PHP_dom"/>
</dbReference>
<proteinExistence type="predicted"/>
<dbReference type="Proteomes" id="UP001527882">
    <property type="component" value="Unassembled WGS sequence"/>
</dbReference>
<dbReference type="InterPro" id="IPR050243">
    <property type="entry name" value="PHP_phosphatase"/>
</dbReference>
<dbReference type="Gene3D" id="3.20.20.140">
    <property type="entry name" value="Metal-dependent hydrolases"/>
    <property type="match status" value="1"/>
</dbReference>
<sequence>MLVDLHMHSNHSRCAHEDNTVQTMVEAAVSAGVDGIGITDHLHPHIDPAIFADNRSQLSKLTETDLKVWIGVELDVTTLSGELTGNPEIYKSLDYVMAGIHHYHLDWVEGPDLSKSPTDILYFAQQNLINTIRNPYLNAIGHPWVGVFKVFKFSCDLLKPEWIEEAGVEARIHQTALEIPAWAMFKDDAINEDYLQHVVRPLIKTGCPLMTGTDSHHLVNIGKRIDRLTDLLLLEGATEDQIWSPAKLLGGRKL</sequence>
<dbReference type="InterPro" id="IPR016195">
    <property type="entry name" value="Pol/histidinol_Pase-like"/>
</dbReference>
<keyword evidence="3" id="KW-1185">Reference proteome</keyword>
<dbReference type="Pfam" id="PF02811">
    <property type="entry name" value="PHP"/>
    <property type="match status" value="1"/>
</dbReference>
<evidence type="ECO:0000259" key="1">
    <source>
        <dbReference type="SMART" id="SM00481"/>
    </source>
</evidence>
<organism evidence="2 3">
    <name type="scientific">Paenibacillus gyeongsangnamensis</name>
    <dbReference type="NCBI Taxonomy" id="3388067"/>
    <lineage>
        <taxon>Bacteria</taxon>
        <taxon>Bacillati</taxon>
        <taxon>Bacillota</taxon>
        <taxon>Bacilli</taxon>
        <taxon>Bacillales</taxon>
        <taxon>Paenibacillaceae</taxon>
        <taxon>Paenibacillus</taxon>
    </lineage>
</organism>
<gene>
    <name evidence="2" type="ORF">O9H85_06825</name>
</gene>
<dbReference type="SUPFAM" id="SSF89550">
    <property type="entry name" value="PHP domain-like"/>
    <property type="match status" value="1"/>
</dbReference>
<reference evidence="2 3" key="1">
    <citation type="submission" date="2022-12" db="EMBL/GenBank/DDBJ databases">
        <title>Draft genome sequence of Paenibacillus sp. dW9.</title>
        <authorList>
            <person name="Choi E.-W."/>
            <person name="Kim D.-U."/>
        </authorList>
    </citation>
    <scope>NUCLEOTIDE SEQUENCE [LARGE SCALE GENOMIC DNA]</scope>
    <source>
        <strain evidence="3">dW9</strain>
    </source>
</reference>
<evidence type="ECO:0000313" key="3">
    <source>
        <dbReference type="Proteomes" id="UP001527882"/>
    </source>
</evidence>
<name>A0ABT4Q5Q2_9BACL</name>
<protein>
    <submittedName>
        <fullName evidence="2">PHP domain-containing protein</fullName>
    </submittedName>
</protein>
<comment type="caution">
    <text evidence="2">The sequence shown here is derived from an EMBL/GenBank/DDBJ whole genome shotgun (WGS) entry which is preliminary data.</text>
</comment>
<feature type="domain" description="Polymerase/histidinol phosphatase N-terminal" evidence="1">
    <location>
        <begin position="3"/>
        <end position="78"/>
    </location>
</feature>
<dbReference type="RefSeq" id="WP_269880562.1">
    <property type="nucleotide sequence ID" value="NZ_JAQAGZ010000004.1"/>
</dbReference>
<dbReference type="SMART" id="SM00481">
    <property type="entry name" value="POLIIIAc"/>
    <property type="match status" value="1"/>
</dbReference>
<dbReference type="PANTHER" id="PTHR36928">
    <property type="entry name" value="PHOSPHATASE YCDX-RELATED"/>
    <property type="match status" value="1"/>
</dbReference>
<accession>A0ABT4Q5Q2</accession>
<evidence type="ECO:0000313" key="2">
    <source>
        <dbReference type="EMBL" id="MCZ8512143.1"/>
    </source>
</evidence>